<protein>
    <submittedName>
        <fullName evidence="3">Peptidoglycan/LPS O-acetylase OafA/YrhL</fullName>
    </submittedName>
</protein>
<feature type="transmembrane region" description="Helical" evidence="1">
    <location>
        <begin position="143"/>
        <end position="163"/>
    </location>
</feature>
<dbReference type="InterPro" id="IPR050879">
    <property type="entry name" value="Acyltransferase_3"/>
</dbReference>
<evidence type="ECO:0000313" key="4">
    <source>
        <dbReference type="Proteomes" id="UP000247973"/>
    </source>
</evidence>
<reference evidence="3 4" key="1">
    <citation type="submission" date="2018-03" db="EMBL/GenBank/DDBJ databases">
        <title>Genomic Encyclopedia of Archaeal and Bacterial Type Strains, Phase II (KMG-II): from individual species to whole genera.</title>
        <authorList>
            <person name="Goeker M."/>
        </authorList>
    </citation>
    <scope>NUCLEOTIDE SEQUENCE [LARGE SCALE GENOMIC DNA]</scope>
    <source>
        <strain evidence="3 4">DSM 100214</strain>
    </source>
</reference>
<keyword evidence="1" id="KW-0472">Membrane</keyword>
<feature type="transmembrane region" description="Helical" evidence="1">
    <location>
        <begin position="204"/>
        <end position="223"/>
    </location>
</feature>
<sequence>MVFMSHYILFDKQTNPFLHHIFYEGYVGVSFFFVLSGFILAYVYQQSFQETKVSKHFFYVARLARIYPLHILTMLIWVYMRKDHPLNEPYITNFISNVFLIQSFYPTEEIRFNAAAWSLSNEMFFYLLFPFLVTWFTTMRRKFLVVFTVASIIILLLCPILSGSKNEEWFLYSFPPVRLLDFVLGILFYNICQTIKVQNLVKSVSPTLLELLVIALFLAFYASAYFIPQVYRHSLWYWLPVGLFISVFYFQAGKISQFLSSNTFIWFGEISFGFYLFHEIVIWYTDRALFLLDIHVDKPVIFILGATFSIIVSGFSLKYIEKPANKWVKQRFNKPLASIL</sequence>
<dbReference type="GO" id="GO:0016020">
    <property type="term" value="C:membrane"/>
    <property type="evidence" value="ECO:0007669"/>
    <property type="project" value="TreeGrafter"/>
</dbReference>
<dbReference type="PANTHER" id="PTHR23028">
    <property type="entry name" value="ACETYLTRANSFERASE"/>
    <property type="match status" value="1"/>
</dbReference>
<dbReference type="PANTHER" id="PTHR23028:SF53">
    <property type="entry name" value="ACYL_TRANSF_3 DOMAIN-CONTAINING PROTEIN"/>
    <property type="match status" value="1"/>
</dbReference>
<accession>A0A2V3PPC6</accession>
<dbReference type="GO" id="GO:0009103">
    <property type="term" value="P:lipopolysaccharide biosynthetic process"/>
    <property type="evidence" value="ECO:0007669"/>
    <property type="project" value="TreeGrafter"/>
</dbReference>
<feature type="transmembrane region" description="Helical" evidence="1">
    <location>
        <begin position="169"/>
        <end position="192"/>
    </location>
</feature>
<dbReference type="InterPro" id="IPR002656">
    <property type="entry name" value="Acyl_transf_3_dom"/>
</dbReference>
<feature type="transmembrane region" description="Helical" evidence="1">
    <location>
        <begin position="56"/>
        <end position="80"/>
    </location>
</feature>
<comment type="caution">
    <text evidence="3">The sequence shown here is derived from an EMBL/GenBank/DDBJ whole genome shotgun (WGS) entry which is preliminary data.</text>
</comment>
<dbReference type="Pfam" id="PF01757">
    <property type="entry name" value="Acyl_transf_3"/>
    <property type="match status" value="1"/>
</dbReference>
<dbReference type="Proteomes" id="UP000247973">
    <property type="component" value="Unassembled WGS sequence"/>
</dbReference>
<dbReference type="GO" id="GO:0016747">
    <property type="term" value="F:acyltransferase activity, transferring groups other than amino-acyl groups"/>
    <property type="evidence" value="ECO:0007669"/>
    <property type="project" value="InterPro"/>
</dbReference>
<feature type="domain" description="Acyltransferase 3" evidence="2">
    <location>
        <begin position="1"/>
        <end position="313"/>
    </location>
</feature>
<keyword evidence="4" id="KW-1185">Reference proteome</keyword>
<name>A0A2V3PPC6_9BACT</name>
<evidence type="ECO:0000256" key="1">
    <source>
        <dbReference type="SAM" id="Phobius"/>
    </source>
</evidence>
<evidence type="ECO:0000313" key="3">
    <source>
        <dbReference type="EMBL" id="PXV62656.1"/>
    </source>
</evidence>
<gene>
    <name evidence="3" type="ORF">CLV62_11844</name>
</gene>
<dbReference type="AlphaFoldDB" id="A0A2V3PPC6"/>
<keyword evidence="1" id="KW-1133">Transmembrane helix</keyword>
<keyword evidence="1" id="KW-0812">Transmembrane</keyword>
<feature type="transmembrane region" description="Helical" evidence="1">
    <location>
        <begin position="300"/>
        <end position="320"/>
    </location>
</feature>
<feature type="transmembrane region" description="Helical" evidence="1">
    <location>
        <begin position="20"/>
        <end position="44"/>
    </location>
</feature>
<dbReference type="EMBL" id="QICL01000018">
    <property type="protein sequence ID" value="PXV62656.1"/>
    <property type="molecule type" value="Genomic_DNA"/>
</dbReference>
<evidence type="ECO:0000259" key="2">
    <source>
        <dbReference type="Pfam" id="PF01757"/>
    </source>
</evidence>
<feature type="transmembrane region" description="Helical" evidence="1">
    <location>
        <begin position="264"/>
        <end position="285"/>
    </location>
</feature>
<feature type="transmembrane region" description="Helical" evidence="1">
    <location>
        <begin position="114"/>
        <end position="136"/>
    </location>
</feature>
<feature type="transmembrane region" description="Helical" evidence="1">
    <location>
        <begin position="235"/>
        <end position="252"/>
    </location>
</feature>
<organism evidence="3 4">
    <name type="scientific">Dysgonomonas alginatilytica</name>
    <dbReference type="NCBI Taxonomy" id="1605892"/>
    <lineage>
        <taxon>Bacteria</taxon>
        <taxon>Pseudomonadati</taxon>
        <taxon>Bacteroidota</taxon>
        <taxon>Bacteroidia</taxon>
        <taxon>Bacteroidales</taxon>
        <taxon>Dysgonomonadaceae</taxon>
        <taxon>Dysgonomonas</taxon>
    </lineage>
</organism>
<proteinExistence type="predicted"/>